<comment type="similarity">
    <text evidence="3 9">Belongs to the methylenetetrahydrofolate reductase family.</text>
</comment>
<evidence type="ECO:0000313" key="10">
    <source>
        <dbReference type="EMBL" id="HIV99738.1"/>
    </source>
</evidence>
<protein>
    <recommendedName>
        <fullName evidence="9">Methylenetetrahydrofolate reductase</fullName>
    </recommendedName>
</protein>
<dbReference type="InterPro" id="IPR029041">
    <property type="entry name" value="FAD-linked_oxidoreductase-like"/>
</dbReference>
<comment type="cofactor">
    <cofactor evidence="1 9">
        <name>FAD</name>
        <dbReference type="ChEBI" id="CHEBI:57692"/>
    </cofactor>
</comment>
<dbReference type="GO" id="GO:0009086">
    <property type="term" value="P:methionine biosynthetic process"/>
    <property type="evidence" value="ECO:0007669"/>
    <property type="project" value="TreeGrafter"/>
</dbReference>
<dbReference type="GO" id="GO:0106312">
    <property type="term" value="F:methylenetetrahydrofolate reductase (NADH) activity"/>
    <property type="evidence" value="ECO:0007669"/>
    <property type="project" value="UniProtKB-EC"/>
</dbReference>
<reference evidence="10" key="1">
    <citation type="journal article" date="2021" name="PeerJ">
        <title>Extensive microbial diversity within the chicken gut microbiome revealed by metagenomics and culture.</title>
        <authorList>
            <person name="Gilroy R."/>
            <person name="Ravi A."/>
            <person name="Getino M."/>
            <person name="Pursley I."/>
            <person name="Horton D.L."/>
            <person name="Alikhan N.F."/>
            <person name="Baker D."/>
            <person name="Gharbi K."/>
            <person name="Hall N."/>
            <person name="Watson M."/>
            <person name="Adriaenssens E.M."/>
            <person name="Foster-Nyarko E."/>
            <person name="Jarju S."/>
            <person name="Secka A."/>
            <person name="Antonio M."/>
            <person name="Oren A."/>
            <person name="Chaudhuri R.R."/>
            <person name="La Ragione R."/>
            <person name="Hildebrand F."/>
            <person name="Pallen M.J."/>
        </authorList>
    </citation>
    <scope>NUCLEOTIDE SEQUENCE</scope>
    <source>
        <strain evidence="10">ChiHecec2B26-446</strain>
    </source>
</reference>
<accession>A0A9D1PUE8</accession>
<dbReference type="CDD" id="cd00537">
    <property type="entry name" value="MTHFR"/>
    <property type="match status" value="1"/>
</dbReference>
<evidence type="ECO:0000256" key="4">
    <source>
        <dbReference type="ARBA" id="ARBA00022630"/>
    </source>
</evidence>
<reference evidence="10" key="2">
    <citation type="submission" date="2021-04" db="EMBL/GenBank/DDBJ databases">
        <authorList>
            <person name="Gilroy R."/>
        </authorList>
    </citation>
    <scope>NUCLEOTIDE SEQUENCE</scope>
    <source>
        <strain evidence="10">ChiHecec2B26-446</strain>
    </source>
</reference>
<evidence type="ECO:0000313" key="11">
    <source>
        <dbReference type="Proteomes" id="UP000886752"/>
    </source>
</evidence>
<proteinExistence type="inferred from homology"/>
<keyword evidence="4 9" id="KW-0285">Flavoprotein</keyword>
<dbReference type="GO" id="GO:0005829">
    <property type="term" value="C:cytosol"/>
    <property type="evidence" value="ECO:0007669"/>
    <property type="project" value="TreeGrafter"/>
</dbReference>
<evidence type="ECO:0000256" key="2">
    <source>
        <dbReference type="ARBA" id="ARBA00004777"/>
    </source>
</evidence>
<dbReference type="SUPFAM" id="SSF51730">
    <property type="entry name" value="FAD-linked oxidoreductase"/>
    <property type="match status" value="1"/>
</dbReference>
<dbReference type="PANTHER" id="PTHR45754:SF3">
    <property type="entry name" value="METHYLENETETRAHYDROFOLATE REDUCTASE (NADPH)"/>
    <property type="match status" value="1"/>
</dbReference>
<evidence type="ECO:0000256" key="8">
    <source>
        <dbReference type="ARBA" id="ARBA00048628"/>
    </source>
</evidence>
<comment type="pathway">
    <text evidence="7">Amino-acid biosynthesis; L-methionine biosynthesis via de novo pathway.</text>
</comment>
<dbReference type="GO" id="GO:0035999">
    <property type="term" value="P:tetrahydrofolate interconversion"/>
    <property type="evidence" value="ECO:0007669"/>
    <property type="project" value="TreeGrafter"/>
</dbReference>
<dbReference type="PANTHER" id="PTHR45754">
    <property type="entry name" value="METHYLENETETRAHYDROFOLATE REDUCTASE"/>
    <property type="match status" value="1"/>
</dbReference>
<keyword evidence="6 9" id="KW-0560">Oxidoreductase</keyword>
<dbReference type="Gene3D" id="3.20.20.220">
    <property type="match status" value="1"/>
</dbReference>
<evidence type="ECO:0000256" key="1">
    <source>
        <dbReference type="ARBA" id="ARBA00001974"/>
    </source>
</evidence>
<keyword evidence="5 9" id="KW-0274">FAD</keyword>
<comment type="catalytic activity">
    <reaction evidence="8">
        <text>(6S)-5-methyl-5,6,7,8-tetrahydrofolate + NAD(+) = (6R)-5,10-methylene-5,6,7,8-tetrahydrofolate + NADH + H(+)</text>
        <dbReference type="Rhea" id="RHEA:19821"/>
        <dbReference type="ChEBI" id="CHEBI:15378"/>
        <dbReference type="ChEBI" id="CHEBI:15636"/>
        <dbReference type="ChEBI" id="CHEBI:18608"/>
        <dbReference type="ChEBI" id="CHEBI:57540"/>
        <dbReference type="ChEBI" id="CHEBI:57945"/>
        <dbReference type="EC" id="1.5.1.54"/>
    </reaction>
    <physiologicalReaction direction="right-to-left" evidence="8">
        <dbReference type="Rhea" id="RHEA:19823"/>
    </physiologicalReaction>
</comment>
<name>A0A9D1PUE8_9BACT</name>
<dbReference type="InterPro" id="IPR003171">
    <property type="entry name" value="Mehydrof_redctse-like"/>
</dbReference>
<evidence type="ECO:0000256" key="7">
    <source>
        <dbReference type="ARBA" id="ARBA00034478"/>
    </source>
</evidence>
<dbReference type="Proteomes" id="UP000886752">
    <property type="component" value="Unassembled WGS sequence"/>
</dbReference>
<gene>
    <name evidence="10" type="ORF">H9894_00885</name>
</gene>
<evidence type="ECO:0000256" key="6">
    <source>
        <dbReference type="ARBA" id="ARBA00023002"/>
    </source>
</evidence>
<dbReference type="Pfam" id="PF02219">
    <property type="entry name" value="MTHFR"/>
    <property type="match status" value="1"/>
</dbReference>
<comment type="caution">
    <text evidence="10">The sequence shown here is derived from an EMBL/GenBank/DDBJ whole genome shotgun (WGS) entry which is preliminary data.</text>
</comment>
<dbReference type="GO" id="GO:0071949">
    <property type="term" value="F:FAD binding"/>
    <property type="evidence" value="ECO:0007669"/>
    <property type="project" value="TreeGrafter"/>
</dbReference>
<dbReference type="EMBL" id="DXHV01000011">
    <property type="protein sequence ID" value="HIV99738.1"/>
    <property type="molecule type" value="Genomic_DNA"/>
</dbReference>
<evidence type="ECO:0000256" key="9">
    <source>
        <dbReference type="RuleBase" id="RU003862"/>
    </source>
</evidence>
<comment type="pathway">
    <text evidence="2 9">One-carbon metabolism; tetrahydrofolate interconversion.</text>
</comment>
<evidence type="ECO:0000256" key="5">
    <source>
        <dbReference type="ARBA" id="ARBA00022827"/>
    </source>
</evidence>
<dbReference type="AlphaFoldDB" id="A0A9D1PUE8"/>
<organism evidence="10 11">
    <name type="scientific">Candidatus Desulfovibrio intestinipullorum</name>
    <dbReference type="NCBI Taxonomy" id="2838536"/>
    <lineage>
        <taxon>Bacteria</taxon>
        <taxon>Pseudomonadati</taxon>
        <taxon>Thermodesulfobacteriota</taxon>
        <taxon>Desulfovibrionia</taxon>
        <taxon>Desulfovibrionales</taxon>
        <taxon>Desulfovibrionaceae</taxon>
        <taxon>Desulfovibrio</taxon>
    </lineage>
</organism>
<sequence>MRIDELLRARKRPFVSFEFFPPANDVALKDFYVAVDRLQTCSPLFTSVTYGAGGGKQEKTLSVVRELASMGLCVMSHLTCVNARVQGLAEYLDKLQEAGVHNVLALRGDPPRDVVWTWDGPFRYAADLVRYIRLQAPDMGIGVAGYPHPHPESPSFADDRTYTLRKLEFGAGFVVTQLFFDVREYFELVEWLRQHGCNCPVIPGVMPIQSLSSLKRVLSLCGASIPGKLFLELEEADRRSNEDVAKICLDFSVDLISRLLIGGAPGIHLYTLNKADLCSRIVRECGLDK</sequence>
<evidence type="ECO:0000256" key="3">
    <source>
        <dbReference type="ARBA" id="ARBA00006743"/>
    </source>
</evidence>